<evidence type="ECO:0000259" key="7">
    <source>
        <dbReference type="PROSITE" id="PS50109"/>
    </source>
</evidence>
<feature type="domain" description="PAC" evidence="9">
    <location>
        <begin position="894"/>
        <end position="948"/>
    </location>
</feature>
<dbReference type="InterPro" id="IPR004358">
    <property type="entry name" value="Sig_transdc_His_kin-like_C"/>
</dbReference>
<dbReference type="OrthoDB" id="9766459at2"/>
<feature type="domain" description="PAC" evidence="9">
    <location>
        <begin position="764"/>
        <end position="816"/>
    </location>
</feature>
<dbReference type="FunFam" id="3.30.450.20:FF:000099">
    <property type="entry name" value="Sensory box sensor histidine kinase"/>
    <property type="match status" value="1"/>
</dbReference>
<name>A0A344LXT2_9FLAO</name>
<dbReference type="InterPro" id="IPR036890">
    <property type="entry name" value="HATPase_C_sf"/>
</dbReference>
<dbReference type="InterPro" id="IPR000014">
    <property type="entry name" value="PAS"/>
</dbReference>
<dbReference type="SMART" id="SM00091">
    <property type="entry name" value="PAS"/>
    <property type="match status" value="7"/>
</dbReference>
<dbReference type="InterPro" id="IPR035965">
    <property type="entry name" value="PAS-like_dom_sf"/>
</dbReference>
<dbReference type="InterPro" id="IPR052162">
    <property type="entry name" value="Sensor_kinase/Photoreceptor"/>
</dbReference>
<dbReference type="Gene3D" id="3.30.565.10">
    <property type="entry name" value="Histidine kinase-like ATPase, C-terminal domain"/>
    <property type="match status" value="1"/>
</dbReference>
<dbReference type="PANTHER" id="PTHR43304">
    <property type="entry name" value="PHYTOCHROME-LIKE PROTEIN CPH1"/>
    <property type="match status" value="1"/>
</dbReference>
<evidence type="ECO:0000313" key="11">
    <source>
        <dbReference type="Proteomes" id="UP000251561"/>
    </source>
</evidence>
<dbReference type="EC" id="2.7.13.3" evidence="2"/>
<proteinExistence type="predicted"/>
<keyword evidence="3" id="KW-0597">Phosphoprotein</keyword>
<dbReference type="Pfam" id="PF08447">
    <property type="entry name" value="PAS_3"/>
    <property type="match status" value="2"/>
</dbReference>
<reference evidence="10 11" key="1">
    <citation type="submission" date="2018-06" db="EMBL/GenBank/DDBJ databases">
        <title>Genome sequencing of Flavobacterium.</title>
        <authorList>
            <person name="Baek M.-G."/>
            <person name="Yi H."/>
        </authorList>
    </citation>
    <scope>NUCLEOTIDE SEQUENCE [LARGE SCALE GENOMIC DNA]</scope>
    <source>
        <strain evidence="10 11">HYN0086</strain>
    </source>
</reference>
<dbReference type="NCBIfam" id="TIGR00229">
    <property type="entry name" value="sensory_box"/>
    <property type="match status" value="5"/>
</dbReference>
<evidence type="ECO:0000256" key="3">
    <source>
        <dbReference type="ARBA" id="ARBA00022553"/>
    </source>
</evidence>
<dbReference type="GO" id="GO:0000155">
    <property type="term" value="F:phosphorelay sensor kinase activity"/>
    <property type="evidence" value="ECO:0007669"/>
    <property type="project" value="InterPro"/>
</dbReference>
<dbReference type="PROSITE" id="PS50113">
    <property type="entry name" value="PAC"/>
    <property type="match status" value="4"/>
</dbReference>
<dbReference type="InterPro" id="IPR013655">
    <property type="entry name" value="PAS_fold_3"/>
</dbReference>
<feature type="coiled-coil region" evidence="6">
    <location>
        <begin position="1310"/>
        <end position="1341"/>
    </location>
</feature>
<keyword evidence="4" id="KW-0808">Transferase</keyword>
<dbReference type="SMART" id="SM00086">
    <property type="entry name" value="PAC"/>
    <property type="match status" value="6"/>
</dbReference>
<feature type="domain" description="Histidine kinase" evidence="7">
    <location>
        <begin position="1243"/>
        <end position="1469"/>
    </location>
</feature>
<comment type="catalytic activity">
    <reaction evidence="1">
        <text>ATP + protein L-histidine = ADP + protein N-phospho-L-histidine.</text>
        <dbReference type="EC" id="2.7.13.3"/>
    </reaction>
</comment>
<keyword evidence="6" id="KW-0175">Coiled coil</keyword>
<dbReference type="InterPro" id="IPR003594">
    <property type="entry name" value="HATPase_dom"/>
</dbReference>
<dbReference type="InterPro" id="IPR000700">
    <property type="entry name" value="PAS-assoc_C"/>
</dbReference>
<dbReference type="CDD" id="cd00130">
    <property type="entry name" value="PAS"/>
    <property type="match status" value="3"/>
</dbReference>
<dbReference type="SUPFAM" id="SSF47384">
    <property type="entry name" value="Homodimeric domain of signal transducing histidine kinase"/>
    <property type="match status" value="1"/>
</dbReference>
<gene>
    <name evidence="10" type="ORF">HYN86_19890</name>
</gene>
<dbReference type="PRINTS" id="PR00344">
    <property type="entry name" value="BCTRLSENSOR"/>
</dbReference>
<evidence type="ECO:0000259" key="8">
    <source>
        <dbReference type="PROSITE" id="PS50112"/>
    </source>
</evidence>
<feature type="domain" description="PAC" evidence="9">
    <location>
        <begin position="1020"/>
        <end position="1072"/>
    </location>
</feature>
<feature type="domain" description="PAS" evidence="8">
    <location>
        <begin position="690"/>
        <end position="762"/>
    </location>
</feature>
<evidence type="ECO:0000313" key="10">
    <source>
        <dbReference type="EMBL" id="AXB58724.1"/>
    </source>
</evidence>
<dbReference type="Gene3D" id="1.10.287.130">
    <property type="match status" value="1"/>
</dbReference>
<dbReference type="SUPFAM" id="SSF55874">
    <property type="entry name" value="ATPase domain of HSP90 chaperone/DNA topoisomerase II/histidine kinase"/>
    <property type="match status" value="1"/>
</dbReference>
<dbReference type="RefSeq" id="WP_113679629.1">
    <property type="nucleotide sequence ID" value="NZ_CP030261.1"/>
</dbReference>
<sequence>MNRKKKEHYFLSEGGEMGDLIRDADWSKTPLGDPEKWPQSLKTMTAMMLSNPFGMYIAWGKNHTQLYNDAFRPILGALKHPDALGGNSRETFAEIWDTIGPMFADVMKGKSVSFPDFKVSLHRNGYTEDCFFDFSYTPIKIEDGSVGGILVTVIETTEKKIVADALQESNARFVKNIMQAPIAMCIFRGKNHIVEIANQQMLELWGTKAETVINQPIFETLPQLKKQGLDKILHTVFSNGEKITTDELFVQLNRNGQTENTYINFVYEALREADGTISGVAAIATEVTAQVLARSKVEESEQKIRQLVENAPFPIAVYTGKEMRIELANESIIKIWGKGPDVIGKTYKEILPELHNQSIFEQVATVFETGQSFHSRNSRVDIVVDNLLQPFYFNYSFTPLYDVNGKIYGVMNTAADLTDLYSAKQIIEENEQNLSSIVLQAPIGICLVDAATLISEIVNDSFVEVAGKPYEEIAGKHYWDTFAEVKPFYEKELQKVIDEGIPFYANEVEMELIRHGKKEKIFVTFVYSPLKNIDNKVTKIAIWVLDNTPQVTARQEIEEADKRFRNTVKQAPVGITILRGPNHVVEMANEAYLKLVAREESTFVGRPLFDSLPEVKDSVSDLLNTVFTTGIPYHGNEMAIPLNRYGKQGIWYFDFLYHPLKEENGEITGIIVTVTEVSEKVEARKQIELNEDRLKIVVEASELGTWELNVKNRFPIYSKRYLEIIGGYTEDVTLTHEELLAHLHPDDMHIRNKAFKDALSSGVLHYEARVIWKDQSVHWVEGKGKVFYNENKEAEKLIGTVREITEEKKYQQQIEESEKKLRNLIMQSPVPKAILRGDNFVIEMANFALLNNIWKKREADVAGQNILELFPELAKQKYARLLKEVYDSGITYSESESLLYINDINSVSQFYVDFEFAPLRESDNSISGIRLTLIDVTEKVEARKKIEESEKRFRSLTESIPQLIWETDAEGNSLFTSAKWLEYTGIEPEHERSWQDMIHPDDFEENIKIWKHSLSTGEMYRSDVRMRRKDGTYRWHTAIGEPIYNLDNKIIKWVGAFTDIHTEKAFTHELEQQVTARTKELIQMNESLQKSEERYHLMVEEVQEYSILYLNSEGVVENWNVGAEKIKGYKAEEIVGKFFAVFYTEEDQKNKLPQKLLELAREKGKAIHEGWRARKNGNLFWASVVITAVHNKKGEVIGFSKVTHDLTEKKRADDTLKMNALELEQKNNELEEMNKELQSFAYISSHDLQEPLRKIQTFASQIMEKEFQNLSENGKDKFKRMQNAAQRMQTLINDLLAYSRTNVQERVFEKTDLSKIIEEVKEDLKEELEQKSAVIEIQQTSEVDIIPFQFKQLLYNLISNSLKFSNPEVPTVIKINSDISLGENFENEKLIPAKKYCHIKVSDNGIGFEPQYNKKIFEVFQRLHGRDRYNGTGIGLAIVKKIVENHNGIISASGVQNEGASFDIYIPVS</sequence>
<dbReference type="SUPFAM" id="SSF55785">
    <property type="entry name" value="PYP-like sensor domain (PAS domain)"/>
    <property type="match status" value="8"/>
</dbReference>
<dbReference type="InterPro" id="IPR036097">
    <property type="entry name" value="HisK_dim/P_sf"/>
</dbReference>
<dbReference type="CDD" id="cd00082">
    <property type="entry name" value="HisKA"/>
    <property type="match status" value="1"/>
</dbReference>
<protein>
    <recommendedName>
        <fullName evidence="2">histidine kinase</fullName>
        <ecNumber evidence="2">2.7.13.3</ecNumber>
    </recommendedName>
</protein>
<evidence type="ECO:0000256" key="2">
    <source>
        <dbReference type="ARBA" id="ARBA00012438"/>
    </source>
</evidence>
<evidence type="ECO:0000256" key="4">
    <source>
        <dbReference type="ARBA" id="ARBA00022679"/>
    </source>
</evidence>
<feature type="domain" description="PAS" evidence="8">
    <location>
        <begin position="949"/>
        <end position="989"/>
    </location>
</feature>
<dbReference type="Pfam" id="PF02518">
    <property type="entry name" value="HATPase_c"/>
    <property type="match status" value="1"/>
</dbReference>
<dbReference type="InterPro" id="IPR003661">
    <property type="entry name" value="HisK_dim/P_dom"/>
</dbReference>
<feature type="domain" description="PAS" evidence="8">
    <location>
        <begin position="1091"/>
        <end position="1164"/>
    </location>
</feature>
<dbReference type="Pfam" id="PF13426">
    <property type="entry name" value="PAS_9"/>
    <property type="match status" value="3"/>
</dbReference>
<dbReference type="Gene3D" id="2.10.70.100">
    <property type="match status" value="1"/>
</dbReference>
<evidence type="ECO:0000259" key="9">
    <source>
        <dbReference type="PROSITE" id="PS50113"/>
    </source>
</evidence>
<dbReference type="Pfam" id="PF08448">
    <property type="entry name" value="PAS_4"/>
    <property type="match status" value="3"/>
</dbReference>
<dbReference type="Gene3D" id="3.30.450.20">
    <property type="entry name" value="PAS domain"/>
    <property type="match status" value="9"/>
</dbReference>
<dbReference type="SMART" id="SM00388">
    <property type="entry name" value="HisKA"/>
    <property type="match status" value="1"/>
</dbReference>
<accession>A0A344LXT2</accession>
<dbReference type="SMART" id="SM00387">
    <property type="entry name" value="HATPase_c"/>
    <property type="match status" value="1"/>
</dbReference>
<dbReference type="EMBL" id="CP030261">
    <property type="protein sequence ID" value="AXB58724.1"/>
    <property type="molecule type" value="Genomic_DNA"/>
</dbReference>
<dbReference type="InterPro" id="IPR013656">
    <property type="entry name" value="PAS_4"/>
</dbReference>
<keyword evidence="11" id="KW-1185">Reference proteome</keyword>
<feature type="coiled-coil region" evidence="6">
    <location>
        <begin position="1213"/>
        <end position="1243"/>
    </location>
</feature>
<keyword evidence="5 10" id="KW-0418">Kinase</keyword>
<dbReference type="Proteomes" id="UP000251561">
    <property type="component" value="Chromosome"/>
</dbReference>
<dbReference type="KEGG" id="ffl:HYN86_19890"/>
<dbReference type="PROSITE" id="PS50112">
    <property type="entry name" value="PAS"/>
    <property type="match status" value="3"/>
</dbReference>
<dbReference type="InterPro" id="IPR005467">
    <property type="entry name" value="His_kinase_dom"/>
</dbReference>
<dbReference type="PANTHER" id="PTHR43304:SF1">
    <property type="entry name" value="PAC DOMAIN-CONTAINING PROTEIN"/>
    <property type="match status" value="1"/>
</dbReference>
<dbReference type="InterPro" id="IPR001610">
    <property type="entry name" value="PAC"/>
</dbReference>
<dbReference type="Pfam" id="PF00512">
    <property type="entry name" value="HisKA"/>
    <property type="match status" value="1"/>
</dbReference>
<organism evidence="10 11">
    <name type="scientific">Flavobacterium fluviale</name>
    <dbReference type="NCBI Taxonomy" id="2249356"/>
    <lineage>
        <taxon>Bacteria</taxon>
        <taxon>Pseudomonadati</taxon>
        <taxon>Bacteroidota</taxon>
        <taxon>Flavobacteriia</taxon>
        <taxon>Flavobacteriales</taxon>
        <taxon>Flavobacteriaceae</taxon>
        <taxon>Flavobacterium</taxon>
    </lineage>
</organism>
<evidence type="ECO:0000256" key="1">
    <source>
        <dbReference type="ARBA" id="ARBA00000085"/>
    </source>
</evidence>
<evidence type="ECO:0000256" key="5">
    <source>
        <dbReference type="ARBA" id="ARBA00022777"/>
    </source>
</evidence>
<dbReference type="PROSITE" id="PS50109">
    <property type="entry name" value="HIS_KIN"/>
    <property type="match status" value="1"/>
</dbReference>
<feature type="domain" description="PAC" evidence="9">
    <location>
        <begin position="1166"/>
        <end position="1218"/>
    </location>
</feature>
<evidence type="ECO:0000256" key="6">
    <source>
        <dbReference type="SAM" id="Coils"/>
    </source>
</evidence>